<dbReference type="Pfam" id="PF15073">
    <property type="entry name" value="SPATA48"/>
    <property type="match status" value="1"/>
</dbReference>
<accession>A0A9Y4JWZ8</accession>
<sequence>MTAVLDPSKPFSAELHVIRRLNSSLHRGGGGDGLDPGRAGSPRLHPLAGHAMLAPLRDDVPLLDPCCGQLSAGAEVDLGVTGRQKFIDFRHVASALWVPPGFRERPQTVPIHSGIRPDLSKDKAWNSRRIPDAALKAGLNGKTTGDHIYIYITCQLEMESSSDPVKIQLHSLKTSTQAATHDSEPDKHAGPQDTFSSDLRLLTDNSPAALRFRYTSATQRSYEEVSWDAKLPRRLQPPGTTLEKTADPVSERPSSRRYNGRPQLWQSVGADWSRRQLRFRSDAKKPVSFCSGCPRSGQIPSYTGTIGSKNMDDIDNMDEVFHPLTLKRSIIPPYTPTAHRTTIPGYAGKAAYSSSAAAVSVPHVSRPASSSGVKRVHRAIKESRSSAVGHAAPLSRMLTTVKPCNPFLRPELPASRRDVRQSR</sequence>
<evidence type="ECO:0000313" key="3">
    <source>
        <dbReference type="RefSeq" id="XP_008282874.1"/>
    </source>
</evidence>
<protein>
    <submittedName>
        <fullName evidence="3">Uncharacterized protein C7orf72</fullName>
    </submittedName>
</protein>
<organism evidence="2 3">
    <name type="scientific">Stegastes partitus</name>
    <name type="common">bicolor damselfish</name>
    <dbReference type="NCBI Taxonomy" id="144197"/>
    <lineage>
        <taxon>Eukaryota</taxon>
        <taxon>Metazoa</taxon>
        <taxon>Chordata</taxon>
        <taxon>Craniata</taxon>
        <taxon>Vertebrata</taxon>
        <taxon>Euteleostomi</taxon>
        <taxon>Actinopterygii</taxon>
        <taxon>Neopterygii</taxon>
        <taxon>Teleostei</taxon>
        <taxon>Neoteleostei</taxon>
        <taxon>Acanthomorphata</taxon>
        <taxon>Ovalentaria</taxon>
        <taxon>Pomacentridae</taxon>
        <taxon>Stegastes</taxon>
    </lineage>
</organism>
<evidence type="ECO:0000313" key="2">
    <source>
        <dbReference type="Proteomes" id="UP000694891"/>
    </source>
</evidence>
<feature type="compositionally biased region" description="Basic and acidic residues" evidence="1">
    <location>
        <begin position="244"/>
        <end position="254"/>
    </location>
</feature>
<dbReference type="Proteomes" id="UP000694891">
    <property type="component" value="Unplaced"/>
</dbReference>
<reference evidence="3" key="1">
    <citation type="submission" date="2025-08" db="UniProtKB">
        <authorList>
            <consortium name="RefSeq"/>
        </authorList>
    </citation>
    <scope>IDENTIFICATION</scope>
</reference>
<feature type="region of interest" description="Disordered" evidence="1">
    <location>
        <begin position="225"/>
        <end position="261"/>
    </location>
</feature>
<dbReference type="InterPro" id="IPR027867">
    <property type="entry name" value="SPATA48"/>
</dbReference>
<feature type="region of interest" description="Disordered" evidence="1">
    <location>
        <begin position="172"/>
        <end position="200"/>
    </location>
</feature>
<gene>
    <name evidence="3" type="primary">spmip7</name>
</gene>
<dbReference type="AlphaFoldDB" id="A0A9Y4JWZ8"/>
<keyword evidence="2" id="KW-1185">Reference proteome</keyword>
<feature type="compositionally biased region" description="Basic and acidic residues" evidence="1">
    <location>
        <begin position="181"/>
        <end position="190"/>
    </location>
</feature>
<name>A0A9Y4JWZ8_9TELE</name>
<dbReference type="RefSeq" id="XP_008282874.1">
    <property type="nucleotide sequence ID" value="XM_008284652.1"/>
</dbReference>
<evidence type="ECO:0000256" key="1">
    <source>
        <dbReference type="SAM" id="MobiDB-lite"/>
    </source>
</evidence>
<dbReference type="PANTHER" id="PTHR34759">
    <property type="entry name" value="SPERMATOGENESIS-ASSOCIATED PROTEIN 48"/>
    <property type="match status" value="1"/>
</dbReference>
<dbReference type="CTD" id="100130988"/>
<dbReference type="PANTHER" id="PTHR34759:SF1">
    <property type="entry name" value="SPERMATOGENESIS-ASSOCIATED PROTEIN 48"/>
    <property type="match status" value="1"/>
</dbReference>
<proteinExistence type="predicted"/>